<dbReference type="InterPro" id="IPR050983">
    <property type="entry name" value="GST_Omega/HSP26"/>
</dbReference>
<dbReference type="SUPFAM" id="SSF52833">
    <property type="entry name" value="Thioredoxin-like"/>
    <property type="match status" value="1"/>
</dbReference>
<reference evidence="2" key="1">
    <citation type="submission" date="2022-12" db="EMBL/GenBank/DDBJ databases">
        <title>Bacterial isolates from different developmental stages of Nematostella vectensis.</title>
        <authorList>
            <person name="Fraune S."/>
        </authorList>
    </citation>
    <scope>NUCLEOTIDE SEQUENCE</scope>
    <source>
        <strain evidence="2">G21630-S1</strain>
    </source>
</reference>
<dbReference type="InterPro" id="IPR036282">
    <property type="entry name" value="Glutathione-S-Trfase_C_sf"/>
</dbReference>
<dbReference type="InterPro" id="IPR036249">
    <property type="entry name" value="Thioredoxin-like_sf"/>
</dbReference>
<dbReference type="PANTHER" id="PTHR43968">
    <property type="match status" value="1"/>
</dbReference>
<dbReference type="SFLD" id="SFLDS00019">
    <property type="entry name" value="Glutathione_Transferase_(cytos"/>
    <property type="match status" value="1"/>
</dbReference>
<dbReference type="Pfam" id="PF13417">
    <property type="entry name" value="GST_N_3"/>
    <property type="match status" value="1"/>
</dbReference>
<accession>A0ABT4LJQ0</accession>
<dbReference type="Proteomes" id="UP001069802">
    <property type="component" value="Unassembled WGS sequence"/>
</dbReference>
<dbReference type="PROSITE" id="PS50404">
    <property type="entry name" value="GST_NTER"/>
    <property type="match status" value="1"/>
</dbReference>
<evidence type="ECO:0000313" key="2">
    <source>
        <dbReference type="EMBL" id="MCZ4281330.1"/>
    </source>
</evidence>
<dbReference type="Gene3D" id="3.40.30.10">
    <property type="entry name" value="Glutaredoxin"/>
    <property type="match status" value="1"/>
</dbReference>
<dbReference type="RefSeq" id="WP_269423489.1">
    <property type="nucleotide sequence ID" value="NZ_JAPWGY010000003.1"/>
</dbReference>
<evidence type="ECO:0000313" key="3">
    <source>
        <dbReference type="Proteomes" id="UP001069802"/>
    </source>
</evidence>
<dbReference type="InterPro" id="IPR004045">
    <property type="entry name" value="Glutathione_S-Trfase_N"/>
</dbReference>
<dbReference type="PANTHER" id="PTHR43968:SF6">
    <property type="entry name" value="GLUTATHIONE S-TRANSFERASE OMEGA"/>
    <property type="match status" value="1"/>
</dbReference>
<evidence type="ECO:0000259" key="1">
    <source>
        <dbReference type="PROSITE" id="PS50404"/>
    </source>
</evidence>
<name>A0ABT4LJQ0_9PROT</name>
<feature type="domain" description="GST N-terminal" evidence="1">
    <location>
        <begin position="1"/>
        <end position="77"/>
    </location>
</feature>
<dbReference type="CDD" id="cd00570">
    <property type="entry name" value="GST_N_family"/>
    <property type="match status" value="1"/>
</dbReference>
<dbReference type="Gene3D" id="1.20.1050.10">
    <property type="match status" value="1"/>
</dbReference>
<sequence length="215" mass="24111">MILYTVPISNFGAKVQIALAVKKLEADQKLPPDGYASESYKQIIPTGTVPAIIDGDVVLSESETILEYLEERYPLPALMPKDIAARANVRMLSRFHDLKLEPSLRVLFKHMAPSIRDAGIVSEKHAEFIKHTEMLTRLGSFKPYIAGSEITFADCGFAPTFLLATKMFHVLEQSCAFPEPIQIWCEALKKNVAVSRVLETYTEAVENWVKLKLTQ</sequence>
<dbReference type="EMBL" id="JAPWGY010000003">
    <property type="protein sequence ID" value="MCZ4281330.1"/>
    <property type="molecule type" value="Genomic_DNA"/>
</dbReference>
<proteinExistence type="predicted"/>
<gene>
    <name evidence="2" type="ORF">O4H49_11110</name>
</gene>
<keyword evidence="3" id="KW-1185">Reference proteome</keyword>
<dbReference type="SFLD" id="SFLDG00358">
    <property type="entry name" value="Main_(cytGST)"/>
    <property type="match status" value="1"/>
</dbReference>
<organism evidence="2 3">
    <name type="scientific">Kiloniella laminariae</name>
    <dbReference type="NCBI Taxonomy" id="454162"/>
    <lineage>
        <taxon>Bacteria</taxon>
        <taxon>Pseudomonadati</taxon>
        <taxon>Pseudomonadota</taxon>
        <taxon>Alphaproteobacteria</taxon>
        <taxon>Rhodospirillales</taxon>
        <taxon>Kiloniellaceae</taxon>
        <taxon>Kiloniella</taxon>
    </lineage>
</organism>
<dbReference type="InterPro" id="IPR040079">
    <property type="entry name" value="Glutathione_S-Trfase"/>
</dbReference>
<dbReference type="SUPFAM" id="SSF47616">
    <property type="entry name" value="GST C-terminal domain-like"/>
    <property type="match status" value="1"/>
</dbReference>
<protein>
    <submittedName>
        <fullName evidence="2">Glutathione S-transferase family protein</fullName>
    </submittedName>
</protein>
<comment type="caution">
    <text evidence="2">The sequence shown here is derived from an EMBL/GenBank/DDBJ whole genome shotgun (WGS) entry which is preliminary data.</text>
</comment>